<feature type="transmembrane region" description="Helical" evidence="1">
    <location>
        <begin position="194"/>
        <end position="222"/>
    </location>
</feature>
<evidence type="ECO:0008006" key="3">
    <source>
        <dbReference type="Google" id="ProtNLM"/>
    </source>
</evidence>
<dbReference type="AlphaFoldDB" id="A0A3B0XGD2"/>
<feature type="transmembrane region" description="Helical" evidence="1">
    <location>
        <begin position="312"/>
        <end position="330"/>
    </location>
</feature>
<dbReference type="PANTHER" id="PTHR35337">
    <property type="entry name" value="SLR1478 PROTEIN"/>
    <property type="match status" value="1"/>
</dbReference>
<feature type="transmembrane region" description="Helical" evidence="1">
    <location>
        <begin position="117"/>
        <end position="139"/>
    </location>
</feature>
<organism evidence="2">
    <name type="scientific">hydrothermal vent metagenome</name>
    <dbReference type="NCBI Taxonomy" id="652676"/>
    <lineage>
        <taxon>unclassified sequences</taxon>
        <taxon>metagenomes</taxon>
        <taxon>ecological metagenomes</taxon>
    </lineage>
</organism>
<protein>
    <recommendedName>
        <fullName evidence="3">Stage II sporulation protein M</fullName>
    </recommendedName>
</protein>
<gene>
    <name evidence="2" type="ORF">MNBD_GAMMA07-1745</name>
</gene>
<accession>A0A3B0XGD2</accession>
<sequence>MKQIEFEKNHALFWSDLEKQIACTKISLLKKLVNKFNKNKSKNSDFGESFPEHYRLVCHHLSLARSRYYSPLLVERLEKLVFNAHQIYYKRNTHLLRSILIYFTSDFSQSVRKEWRWILLSFVLFFGSLFSMLVTLQYYPDMVYTVISGEQLAQIEAMYDPSQDKIGRDRDSGTDFQMFGYYILNNTGIGLKTFASGLLFCVGSVITLLFNGLFIGSIAGYLTQIGFGSTFWPFVSGHSAMELSAIVLSGAAGLKLGFSIISPGRKSRLKSLNDSASEALHMMYGVATMFFIAAFIEAYWSSMSNVPAMIKYLVGIANWLLLFVYFIFLGQKSAVR</sequence>
<proteinExistence type="predicted"/>
<dbReference type="Pfam" id="PF01944">
    <property type="entry name" value="SpoIIM"/>
    <property type="match status" value="1"/>
</dbReference>
<feature type="transmembrane region" description="Helical" evidence="1">
    <location>
        <begin position="243"/>
        <end position="261"/>
    </location>
</feature>
<reference evidence="2" key="1">
    <citation type="submission" date="2018-06" db="EMBL/GenBank/DDBJ databases">
        <authorList>
            <person name="Zhirakovskaya E."/>
        </authorList>
    </citation>
    <scope>NUCLEOTIDE SEQUENCE</scope>
</reference>
<evidence type="ECO:0000313" key="2">
    <source>
        <dbReference type="EMBL" id="VAW55666.1"/>
    </source>
</evidence>
<keyword evidence="1" id="KW-1133">Transmembrane helix</keyword>
<dbReference type="EMBL" id="UOFF01000102">
    <property type="protein sequence ID" value="VAW55666.1"/>
    <property type="molecule type" value="Genomic_DNA"/>
</dbReference>
<name>A0A3B0XGD2_9ZZZZ</name>
<dbReference type="InterPro" id="IPR002798">
    <property type="entry name" value="SpoIIM-like"/>
</dbReference>
<keyword evidence="1" id="KW-0812">Transmembrane</keyword>
<evidence type="ECO:0000256" key="1">
    <source>
        <dbReference type="SAM" id="Phobius"/>
    </source>
</evidence>
<keyword evidence="1" id="KW-0472">Membrane</keyword>
<dbReference type="PANTHER" id="PTHR35337:SF1">
    <property type="entry name" value="SLR1478 PROTEIN"/>
    <property type="match status" value="1"/>
</dbReference>
<feature type="transmembrane region" description="Helical" evidence="1">
    <location>
        <begin position="281"/>
        <end position="300"/>
    </location>
</feature>